<dbReference type="Gene3D" id="3.40.50.300">
    <property type="entry name" value="P-loop containing nucleotide triphosphate hydrolases"/>
    <property type="match status" value="1"/>
</dbReference>
<proteinExistence type="inferred from homology"/>
<keyword evidence="2" id="KW-0519">Myristate</keyword>
<evidence type="ECO:0000313" key="6">
    <source>
        <dbReference type="EMBL" id="CAB0004803.1"/>
    </source>
</evidence>
<dbReference type="Pfam" id="PF00025">
    <property type="entry name" value="Arf"/>
    <property type="match status" value="1"/>
</dbReference>
<gene>
    <name evidence="6" type="ORF">NTEN_LOCUS10280</name>
</gene>
<dbReference type="AlphaFoldDB" id="A0A6H5GMZ9"/>
<dbReference type="InterPro" id="IPR006689">
    <property type="entry name" value="Small_GTPase_ARF/SAR"/>
</dbReference>
<name>A0A6H5GMZ9_9HEMI</name>
<dbReference type="PANTHER" id="PTHR45697">
    <property type="entry name" value="ADP-RIBOSYLATION FACTOR-LIKE PROTEIN 2-RELATED"/>
    <property type="match status" value="1"/>
</dbReference>
<organism evidence="6 7">
    <name type="scientific">Nesidiocoris tenuis</name>
    <dbReference type="NCBI Taxonomy" id="355587"/>
    <lineage>
        <taxon>Eukaryota</taxon>
        <taxon>Metazoa</taxon>
        <taxon>Ecdysozoa</taxon>
        <taxon>Arthropoda</taxon>
        <taxon>Hexapoda</taxon>
        <taxon>Insecta</taxon>
        <taxon>Pterygota</taxon>
        <taxon>Neoptera</taxon>
        <taxon>Paraneoptera</taxon>
        <taxon>Hemiptera</taxon>
        <taxon>Heteroptera</taxon>
        <taxon>Panheteroptera</taxon>
        <taxon>Cimicomorpha</taxon>
        <taxon>Miridae</taxon>
        <taxon>Dicyphina</taxon>
        <taxon>Nesidiocoris</taxon>
    </lineage>
</organism>
<evidence type="ECO:0008006" key="8">
    <source>
        <dbReference type="Google" id="ProtNLM"/>
    </source>
</evidence>
<dbReference type="SUPFAM" id="SSF52540">
    <property type="entry name" value="P-loop containing nucleoside triphosphate hydrolases"/>
    <property type="match status" value="1"/>
</dbReference>
<dbReference type="InterPro" id="IPR027417">
    <property type="entry name" value="P-loop_NTPase"/>
</dbReference>
<sequence length="81" mass="9100">NYFESTDGIVWVVDSVDTRRLDDCRRELHALIEEERLVGASVLVLANKVDLPGAASLEDIRERLVNFENLAEIRPKPVVPG</sequence>
<evidence type="ECO:0000256" key="1">
    <source>
        <dbReference type="ARBA" id="ARBA00010290"/>
    </source>
</evidence>
<evidence type="ECO:0000256" key="3">
    <source>
        <dbReference type="ARBA" id="ARBA00022741"/>
    </source>
</evidence>
<dbReference type="InterPro" id="IPR044612">
    <property type="entry name" value="ARL2/3"/>
</dbReference>
<dbReference type="EMBL" id="CADCXU010015243">
    <property type="protein sequence ID" value="CAB0004803.1"/>
    <property type="molecule type" value="Genomic_DNA"/>
</dbReference>
<accession>A0A6H5GMZ9</accession>
<keyword evidence="2" id="KW-0449">Lipoprotein</keyword>
<comment type="similarity">
    <text evidence="1">Belongs to the small GTPase superfamily. Arf family.</text>
</comment>
<evidence type="ECO:0000256" key="4">
    <source>
        <dbReference type="ARBA" id="ARBA00023134"/>
    </source>
</evidence>
<reference evidence="6 7" key="1">
    <citation type="submission" date="2020-02" db="EMBL/GenBank/DDBJ databases">
        <authorList>
            <person name="Ferguson B K."/>
        </authorList>
    </citation>
    <scope>NUCLEOTIDE SEQUENCE [LARGE SCALE GENOMIC DNA]</scope>
</reference>
<feature type="binding site" evidence="5">
    <location>
        <begin position="47"/>
        <end position="50"/>
    </location>
    <ligand>
        <name>GTP</name>
        <dbReference type="ChEBI" id="CHEBI:37565"/>
    </ligand>
</feature>
<dbReference type="Proteomes" id="UP000479000">
    <property type="component" value="Unassembled WGS sequence"/>
</dbReference>
<keyword evidence="3 5" id="KW-0547">Nucleotide-binding</keyword>
<feature type="non-terminal residue" evidence="6">
    <location>
        <position position="1"/>
    </location>
</feature>
<dbReference type="GO" id="GO:0003924">
    <property type="term" value="F:GTPase activity"/>
    <property type="evidence" value="ECO:0007669"/>
    <property type="project" value="InterPro"/>
</dbReference>
<evidence type="ECO:0000313" key="7">
    <source>
        <dbReference type="Proteomes" id="UP000479000"/>
    </source>
</evidence>
<keyword evidence="4 5" id="KW-0342">GTP-binding</keyword>
<evidence type="ECO:0000256" key="5">
    <source>
        <dbReference type="PIRSR" id="PIRSR606689-1"/>
    </source>
</evidence>
<protein>
    <recommendedName>
        <fullName evidence="8">ADP-ribosylation factor-like protein 2</fullName>
    </recommendedName>
</protein>
<dbReference type="GO" id="GO:0005525">
    <property type="term" value="F:GTP binding"/>
    <property type="evidence" value="ECO:0007669"/>
    <property type="project" value="UniProtKB-KW"/>
</dbReference>
<keyword evidence="7" id="KW-1185">Reference proteome</keyword>
<dbReference type="OrthoDB" id="2011769at2759"/>
<evidence type="ECO:0000256" key="2">
    <source>
        <dbReference type="ARBA" id="ARBA00022707"/>
    </source>
</evidence>